<dbReference type="EMBL" id="CAJVCH010044002">
    <property type="protein sequence ID" value="CAG7717233.1"/>
    <property type="molecule type" value="Genomic_DNA"/>
</dbReference>
<keyword evidence="2" id="KW-1185">Reference proteome</keyword>
<reference evidence="1" key="1">
    <citation type="submission" date="2021-06" db="EMBL/GenBank/DDBJ databases">
        <authorList>
            <person name="Hodson N. C."/>
            <person name="Mongue J. A."/>
            <person name="Jaron S. K."/>
        </authorList>
    </citation>
    <scope>NUCLEOTIDE SEQUENCE</scope>
</reference>
<name>A0A8J2JZ72_9HEXA</name>
<dbReference type="AlphaFoldDB" id="A0A8J2JZ72"/>
<evidence type="ECO:0000313" key="1">
    <source>
        <dbReference type="EMBL" id="CAG7717233.1"/>
    </source>
</evidence>
<protein>
    <submittedName>
        <fullName evidence="1">Uncharacterized protein</fullName>
    </submittedName>
</protein>
<evidence type="ECO:0000313" key="2">
    <source>
        <dbReference type="Proteomes" id="UP000708208"/>
    </source>
</evidence>
<accession>A0A8J2JZ72</accession>
<dbReference type="Proteomes" id="UP000708208">
    <property type="component" value="Unassembled WGS sequence"/>
</dbReference>
<gene>
    <name evidence="1" type="ORF">AFUS01_LOCUS6698</name>
</gene>
<organism evidence="1 2">
    <name type="scientific">Allacma fusca</name>
    <dbReference type="NCBI Taxonomy" id="39272"/>
    <lineage>
        <taxon>Eukaryota</taxon>
        <taxon>Metazoa</taxon>
        <taxon>Ecdysozoa</taxon>
        <taxon>Arthropoda</taxon>
        <taxon>Hexapoda</taxon>
        <taxon>Collembola</taxon>
        <taxon>Symphypleona</taxon>
        <taxon>Sminthuridae</taxon>
        <taxon>Allacma</taxon>
    </lineage>
</organism>
<proteinExistence type="predicted"/>
<feature type="non-terminal residue" evidence="1">
    <location>
        <position position="1"/>
    </location>
</feature>
<comment type="caution">
    <text evidence="1">The sequence shown here is derived from an EMBL/GenBank/DDBJ whole genome shotgun (WGS) entry which is preliminary data.</text>
</comment>
<sequence>ASVTVCLPELTSTTMVTMI</sequence>